<evidence type="ECO:0000256" key="1">
    <source>
        <dbReference type="SAM" id="Coils"/>
    </source>
</evidence>
<dbReference type="Gene3D" id="3.30.565.10">
    <property type="entry name" value="Histidine kinase-like ATPase, C-terminal domain"/>
    <property type="match status" value="1"/>
</dbReference>
<dbReference type="PANTHER" id="PTHR43065:SF23">
    <property type="entry name" value="SENSOR HISTIDINE KINASE PDTAS"/>
    <property type="match status" value="1"/>
</dbReference>
<feature type="domain" description="PAS" evidence="4">
    <location>
        <begin position="458"/>
        <end position="508"/>
    </location>
</feature>
<dbReference type="InterPro" id="IPR000700">
    <property type="entry name" value="PAS-assoc_C"/>
</dbReference>
<dbReference type="Proteomes" id="UP000033072">
    <property type="component" value="Chromosome"/>
</dbReference>
<dbReference type="AlphaFoldDB" id="A0A0E3S543"/>
<gene>
    <name evidence="6" type="ORF">MSLAZ_0772</name>
</gene>
<dbReference type="InterPro" id="IPR003594">
    <property type="entry name" value="HATPase_dom"/>
</dbReference>
<dbReference type="OrthoDB" id="8127at2157"/>
<dbReference type="CDD" id="cd00130">
    <property type="entry name" value="PAS"/>
    <property type="match status" value="5"/>
</dbReference>
<feature type="domain" description="PAC" evidence="5">
    <location>
        <begin position="692"/>
        <end position="744"/>
    </location>
</feature>
<dbReference type="SMART" id="SM00091">
    <property type="entry name" value="PAS"/>
    <property type="match status" value="6"/>
</dbReference>
<proteinExistence type="predicted"/>
<feature type="domain" description="PAC" evidence="5">
    <location>
        <begin position="538"/>
        <end position="592"/>
    </location>
</feature>
<keyword evidence="7" id="KW-1185">Reference proteome</keyword>
<feature type="coiled-coil region" evidence="1">
    <location>
        <begin position="580"/>
        <end position="610"/>
    </location>
</feature>
<feature type="domain" description="PAC" evidence="5">
    <location>
        <begin position="405"/>
        <end position="457"/>
    </location>
</feature>
<sequence>MEENLRKSGIDIIGDIPWGAHFCQFYQTKEDLMDTLVPYFKAGLENNEFCMWVTSYPLDMEDAKEALRRAVPDIDAYLKKGQIEIIPYSHGYVIDGVFDSKRVLNNWIEKLSQALANGYDGLRLSGNTFWLEKEGWNGFVEYEYEIDNIIGNFHMMALCTYPLDRCNATGIIDVVINHQFALIKREGKWEQIESSRRKKAEEEAVQAGKYWEYTFDVVPDLIAILDTEYRVVRANKAMAARWGMTPEECVGLTCYRVVHGMDEPPSFCPHRQLLKDGLEHTAEVFEDCLGGYFQESVSPLHDSEGKLTGSIHVARNITERKRAEEALREGEERLRFALETSHTGAWDLDLVDHTAHRSLEHARIFGYEQLLPHWTYEMFLDHVLPEDREMVDAKFREATTARSDWSFECRIRRVDGEVRWIWAAGQHRMDATGNVRRTAGIVQDITERKNVEEALSRSEQHYRLLFETMLQGVVYQDVDGKIISMNPAAERILDKTPVNFMGSSSVGEERGTIREDGSPFPGIEHPAKVSLRTGREVQDVVMGVYNPRENCYRWININAVPIIRPGEDKPFQVYTLFSDITERKKAEEALKKAYENLEKLVEKRTSQLENAYDSLKESEKGLVESQKMAHIGNWDWNLVTGEAYWSEELYRIFGRDPQESGASFDELLNYVHSEDRDYLSNAIKKGLNGKPLDIDYRIVRNSGEERTVHAQSEVIFNEKNIPIRVKGIIQDITERKKAEEMLKENEGKLKALFNLLPVGVSILDKERNTLDSNLALERIMGLSRSDLLNGKRGARKYIRSNGTEISAEEFPSVRALKEKGAIQSSEIGIIKEDGSIIWTDVSAISLPFSDGQVVVTTRDITESKKAKEELQTAEEKYRIVTERTGQLVYDYNVKGDAANWTGCIKECTGYTPDEFRNLSLKFWLSRIHPEDLNWYLENYDKYISSGEAYRTEYRFRKKNEEYVYFEDNGICLRDKEGKVNRILGVVKDITERKKAEGNLKTIEIARKKEIHHRIKNNLQVISSLLDLQAEKFRGRECVDDSEIMEAFRESQDRAVSMALIHEELYKGGGFNTLNFSSYIEKLAENLFQTYSLGNADISLSMDLEENVFFDMDTAVPLGIIVNELISNSLKHAFVERDRGEIRIMLYREKPGECKKNRTGSKKEDFKATSFVLAVSDDGTGIPESLDLKNPARLGMQLVITLVDQLEGKLELKRDSGTEFVVRFTVEEKQ</sequence>
<dbReference type="GO" id="GO:0016301">
    <property type="term" value="F:kinase activity"/>
    <property type="evidence" value="ECO:0007669"/>
    <property type="project" value="UniProtKB-KW"/>
</dbReference>
<dbReference type="Pfam" id="PF08447">
    <property type="entry name" value="PAS_3"/>
    <property type="match status" value="3"/>
</dbReference>
<feature type="domain" description="PAC" evidence="5">
    <location>
        <begin position="276"/>
        <end position="329"/>
    </location>
</feature>
<accession>A0A0E3S543</accession>
<dbReference type="SMART" id="SM00086">
    <property type="entry name" value="PAC"/>
    <property type="match status" value="6"/>
</dbReference>
<dbReference type="PROSITE" id="PS50113">
    <property type="entry name" value="PAC"/>
    <property type="match status" value="6"/>
</dbReference>
<dbReference type="Pfam" id="PF13426">
    <property type="entry name" value="PAS_9"/>
    <property type="match status" value="1"/>
</dbReference>
<feature type="domain" description="PAS" evidence="4">
    <location>
        <begin position="644"/>
        <end position="690"/>
    </location>
</feature>
<reference evidence="6 7" key="1">
    <citation type="submission" date="2014-07" db="EMBL/GenBank/DDBJ databases">
        <title>Methanogenic archaea and the global carbon cycle.</title>
        <authorList>
            <person name="Henriksen J.R."/>
            <person name="Luke J."/>
            <person name="Reinhart S."/>
            <person name="Benedict M.N."/>
            <person name="Youngblut N.D."/>
            <person name="Metcalf M.E."/>
            <person name="Whitaker R.J."/>
            <person name="Metcalf W.W."/>
        </authorList>
    </citation>
    <scope>NUCLEOTIDE SEQUENCE [LARGE SCALE GENOMIC DNA]</scope>
    <source>
        <strain evidence="6 7">Z-7289</strain>
    </source>
</reference>
<dbReference type="EMBL" id="CP009515">
    <property type="protein sequence ID" value="AKB74033.1"/>
    <property type="molecule type" value="Genomic_DNA"/>
</dbReference>
<dbReference type="Pfam" id="PF02518">
    <property type="entry name" value="HATPase_c"/>
    <property type="match status" value="1"/>
</dbReference>
<dbReference type="SUPFAM" id="SSF55874">
    <property type="entry name" value="ATPase domain of HSP90 chaperone/DNA topoisomerase II/histidine kinase"/>
    <property type="match status" value="1"/>
</dbReference>
<dbReference type="SUPFAM" id="SSF55785">
    <property type="entry name" value="PYP-like sensor domain (PAS domain)"/>
    <property type="match status" value="6"/>
</dbReference>
<dbReference type="Pfam" id="PF08448">
    <property type="entry name" value="PAS_4"/>
    <property type="match status" value="1"/>
</dbReference>
<keyword evidence="1" id="KW-0175">Coiled coil</keyword>
<feature type="domain" description="Histidine kinase" evidence="3">
    <location>
        <begin position="1009"/>
        <end position="1227"/>
    </location>
</feature>
<dbReference type="InterPro" id="IPR001610">
    <property type="entry name" value="PAC"/>
</dbReference>
<dbReference type="InterPro" id="IPR011495">
    <property type="entry name" value="Sig_transdc_His_kin_sub2_dim/P"/>
</dbReference>
<dbReference type="PANTHER" id="PTHR43065">
    <property type="entry name" value="SENSOR HISTIDINE KINASE"/>
    <property type="match status" value="1"/>
</dbReference>
<feature type="domain" description="PAS" evidence="4">
    <location>
        <begin position="873"/>
        <end position="946"/>
    </location>
</feature>
<dbReference type="Gene3D" id="2.10.70.100">
    <property type="match status" value="2"/>
</dbReference>
<evidence type="ECO:0000259" key="3">
    <source>
        <dbReference type="PROSITE" id="PS50109"/>
    </source>
</evidence>
<feature type="compositionally biased region" description="Basic and acidic residues" evidence="2">
    <location>
        <begin position="507"/>
        <end position="517"/>
    </location>
</feature>
<dbReference type="Pfam" id="PF13188">
    <property type="entry name" value="PAS_8"/>
    <property type="match status" value="1"/>
</dbReference>
<feature type="domain" description="PAC" evidence="5">
    <location>
        <begin position="949"/>
        <end position="1001"/>
    </location>
</feature>
<dbReference type="PROSITE" id="PS50109">
    <property type="entry name" value="HIS_KIN"/>
    <property type="match status" value="1"/>
</dbReference>
<keyword evidence="6" id="KW-0808">Transferase</keyword>
<dbReference type="InterPro" id="IPR036890">
    <property type="entry name" value="HATPase_C_sf"/>
</dbReference>
<dbReference type="InterPro" id="IPR035965">
    <property type="entry name" value="PAS-like_dom_sf"/>
</dbReference>
<organism evidence="6 7">
    <name type="scientific">Methanosarcina lacustris Z-7289</name>
    <dbReference type="NCBI Taxonomy" id="1434111"/>
    <lineage>
        <taxon>Archaea</taxon>
        <taxon>Methanobacteriati</taxon>
        <taxon>Methanobacteriota</taxon>
        <taxon>Stenosarchaea group</taxon>
        <taxon>Methanomicrobia</taxon>
        <taxon>Methanosarcinales</taxon>
        <taxon>Methanosarcinaceae</taxon>
        <taxon>Methanosarcina</taxon>
    </lineage>
</organism>
<dbReference type="KEGG" id="mls:MSLAZ_0772"/>
<dbReference type="Gene3D" id="3.30.450.20">
    <property type="entry name" value="PAS domain"/>
    <property type="match status" value="7"/>
</dbReference>
<keyword evidence="6" id="KW-0418">Kinase</keyword>
<evidence type="ECO:0000313" key="7">
    <source>
        <dbReference type="Proteomes" id="UP000033072"/>
    </source>
</evidence>
<protein>
    <submittedName>
        <fullName evidence="6">Sensory transduction histidine kinase</fullName>
    </submittedName>
</protein>
<dbReference type="PATRIC" id="fig|1434111.4.peg.973"/>
<evidence type="ECO:0000259" key="4">
    <source>
        <dbReference type="PROSITE" id="PS50112"/>
    </source>
</evidence>
<dbReference type="PROSITE" id="PS50112">
    <property type="entry name" value="PAS"/>
    <property type="match status" value="3"/>
</dbReference>
<dbReference type="InterPro" id="IPR025847">
    <property type="entry name" value="MEDS_domain"/>
</dbReference>
<dbReference type="InterPro" id="IPR005467">
    <property type="entry name" value="His_kinase_dom"/>
</dbReference>
<evidence type="ECO:0000259" key="5">
    <source>
        <dbReference type="PROSITE" id="PS50113"/>
    </source>
</evidence>
<dbReference type="Pfam" id="PF14417">
    <property type="entry name" value="MEDS"/>
    <property type="match status" value="1"/>
</dbReference>
<dbReference type="HOGENOM" id="CLU_000445_114_57_2"/>
<dbReference type="STRING" id="1434111.MSLAZ_0772"/>
<dbReference type="NCBIfam" id="TIGR00229">
    <property type="entry name" value="sensory_box"/>
    <property type="match status" value="6"/>
</dbReference>
<dbReference type="InterPro" id="IPR013656">
    <property type="entry name" value="PAS_4"/>
</dbReference>
<evidence type="ECO:0000256" key="2">
    <source>
        <dbReference type="SAM" id="MobiDB-lite"/>
    </source>
</evidence>
<evidence type="ECO:0000313" key="6">
    <source>
        <dbReference type="EMBL" id="AKB74033.1"/>
    </source>
</evidence>
<dbReference type="InterPro" id="IPR013655">
    <property type="entry name" value="PAS_fold_3"/>
</dbReference>
<dbReference type="RefSeq" id="WP_048124818.1">
    <property type="nucleotide sequence ID" value="NZ_CP009515.1"/>
</dbReference>
<dbReference type="InterPro" id="IPR000014">
    <property type="entry name" value="PAS"/>
</dbReference>
<feature type="domain" description="PAC" evidence="5">
    <location>
        <begin position="823"/>
        <end position="872"/>
    </location>
</feature>
<feature type="region of interest" description="Disordered" evidence="2">
    <location>
        <begin position="503"/>
        <end position="523"/>
    </location>
</feature>
<name>A0A0E3S543_9EURY</name>
<dbReference type="SMART" id="SM00387">
    <property type="entry name" value="HATPase_c"/>
    <property type="match status" value="1"/>
</dbReference>
<dbReference type="GeneID" id="24805476"/>
<dbReference type="Pfam" id="PF07568">
    <property type="entry name" value="HisKA_2"/>
    <property type="match status" value="1"/>
</dbReference>